<gene>
    <name evidence="14" type="ORF">KVV02_000108</name>
</gene>
<dbReference type="GO" id="GO:0003723">
    <property type="term" value="F:RNA binding"/>
    <property type="evidence" value="ECO:0007669"/>
    <property type="project" value="UniProtKB-KW"/>
</dbReference>
<dbReference type="EMBL" id="JAIFTL010000222">
    <property type="protein sequence ID" value="KAG9321182.1"/>
    <property type="molecule type" value="Genomic_DNA"/>
</dbReference>
<evidence type="ECO:0000256" key="2">
    <source>
        <dbReference type="ARBA" id="ARBA00009026"/>
    </source>
</evidence>
<dbReference type="GO" id="GO:0001510">
    <property type="term" value="P:RNA methylation"/>
    <property type="evidence" value="ECO:0007669"/>
    <property type="project" value="InterPro"/>
</dbReference>
<evidence type="ECO:0000256" key="3">
    <source>
        <dbReference type="ARBA" id="ARBA00021330"/>
    </source>
</evidence>
<keyword evidence="8" id="KW-0460">Magnesium</keyword>
<dbReference type="PANTHER" id="PTHR21404">
    <property type="entry name" value="HEN1"/>
    <property type="match status" value="1"/>
</dbReference>
<evidence type="ECO:0000313" key="14">
    <source>
        <dbReference type="EMBL" id="KAG9321182.1"/>
    </source>
</evidence>
<comment type="caution">
    <text evidence="14">The sequence shown here is derived from an EMBL/GenBank/DDBJ whole genome shotgun (WGS) entry which is preliminary data.</text>
</comment>
<dbReference type="GO" id="GO:0046872">
    <property type="term" value="F:metal ion binding"/>
    <property type="evidence" value="ECO:0007669"/>
    <property type="project" value="UniProtKB-KW"/>
</dbReference>
<organism evidence="14 15">
    <name type="scientific">Mortierella alpina</name>
    <name type="common">Oleaginous fungus</name>
    <name type="synonym">Mortierella renispora</name>
    <dbReference type="NCBI Taxonomy" id="64518"/>
    <lineage>
        <taxon>Eukaryota</taxon>
        <taxon>Fungi</taxon>
        <taxon>Fungi incertae sedis</taxon>
        <taxon>Mucoromycota</taxon>
        <taxon>Mortierellomycotina</taxon>
        <taxon>Mortierellomycetes</taxon>
        <taxon>Mortierellales</taxon>
        <taxon>Mortierellaceae</taxon>
        <taxon>Mortierella</taxon>
    </lineage>
</organism>
<dbReference type="InterPro" id="IPR029063">
    <property type="entry name" value="SAM-dependent_MTases_sf"/>
</dbReference>
<protein>
    <recommendedName>
        <fullName evidence="3">Small RNA 2'-O-methyltransferase</fullName>
        <ecNumber evidence="11">2.1.1.386</ecNumber>
    </recommendedName>
</protein>
<feature type="region of interest" description="Disordered" evidence="13">
    <location>
        <begin position="374"/>
        <end position="471"/>
    </location>
</feature>
<dbReference type="GO" id="GO:0005634">
    <property type="term" value="C:nucleus"/>
    <property type="evidence" value="ECO:0007669"/>
    <property type="project" value="TreeGrafter"/>
</dbReference>
<evidence type="ECO:0000256" key="10">
    <source>
        <dbReference type="ARBA" id="ARBA00023158"/>
    </source>
</evidence>
<feature type="compositionally biased region" description="Basic and acidic residues" evidence="13">
    <location>
        <begin position="414"/>
        <end position="424"/>
    </location>
</feature>
<proteinExistence type="inferred from homology"/>
<dbReference type="GO" id="GO:0030422">
    <property type="term" value="P:siRNA processing"/>
    <property type="evidence" value="ECO:0007669"/>
    <property type="project" value="TreeGrafter"/>
</dbReference>
<evidence type="ECO:0000256" key="12">
    <source>
        <dbReference type="ARBA" id="ARBA00048418"/>
    </source>
</evidence>
<keyword evidence="9" id="KW-0694">RNA-binding</keyword>
<comment type="catalytic activity">
    <reaction evidence="12">
        <text>small RNA 3'-end nucleotide + S-adenosyl-L-methionine = small RNA 3'-end 2'-O-methylnucleotide + S-adenosyl-L-homocysteine + H(+)</text>
        <dbReference type="Rhea" id="RHEA:37887"/>
        <dbReference type="Rhea" id="RHEA-COMP:10415"/>
        <dbReference type="Rhea" id="RHEA-COMP:10416"/>
        <dbReference type="ChEBI" id="CHEBI:15378"/>
        <dbReference type="ChEBI" id="CHEBI:57856"/>
        <dbReference type="ChEBI" id="CHEBI:59789"/>
        <dbReference type="ChEBI" id="CHEBI:74896"/>
        <dbReference type="ChEBI" id="CHEBI:74898"/>
        <dbReference type="EC" id="2.1.1.386"/>
    </reaction>
</comment>
<feature type="compositionally biased region" description="Acidic residues" evidence="13">
    <location>
        <begin position="403"/>
        <end position="413"/>
    </location>
</feature>
<dbReference type="SUPFAM" id="SSF53335">
    <property type="entry name" value="S-adenosyl-L-methionine-dependent methyltransferases"/>
    <property type="match status" value="1"/>
</dbReference>
<evidence type="ECO:0000313" key="15">
    <source>
        <dbReference type="Proteomes" id="UP000717515"/>
    </source>
</evidence>
<keyword evidence="4" id="KW-0489">Methyltransferase</keyword>
<reference evidence="14" key="1">
    <citation type="submission" date="2021-07" db="EMBL/GenBank/DDBJ databases">
        <title>Draft genome of Mortierella alpina, strain LL118, isolated from an aspen leaf litter sample.</title>
        <authorList>
            <person name="Yang S."/>
            <person name="Vinatzer B.A."/>
        </authorList>
    </citation>
    <scope>NUCLEOTIDE SEQUENCE</scope>
    <source>
        <strain evidence="14">LL118</strain>
    </source>
</reference>
<evidence type="ECO:0000256" key="13">
    <source>
        <dbReference type="SAM" id="MobiDB-lite"/>
    </source>
</evidence>
<comment type="similarity">
    <text evidence="2">Belongs to the methyltransferase superfamily. HEN1 family.</text>
</comment>
<feature type="non-terminal residue" evidence="14">
    <location>
        <position position="1"/>
    </location>
</feature>
<evidence type="ECO:0000256" key="5">
    <source>
        <dbReference type="ARBA" id="ARBA00022679"/>
    </source>
</evidence>
<evidence type="ECO:0000256" key="1">
    <source>
        <dbReference type="ARBA" id="ARBA00001946"/>
    </source>
</evidence>
<evidence type="ECO:0000256" key="9">
    <source>
        <dbReference type="ARBA" id="ARBA00022884"/>
    </source>
</evidence>
<dbReference type="GO" id="GO:0090486">
    <property type="term" value="F:small RNA 2'-O-methyltransferase activity"/>
    <property type="evidence" value="ECO:0007669"/>
    <property type="project" value="UniProtKB-EC"/>
</dbReference>
<evidence type="ECO:0000256" key="8">
    <source>
        <dbReference type="ARBA" id="ARBA00022842"/>
    </source>
</evidence>
<dbReference type="GO" id="GO:0005737">
    <property type="term" value="C:cytoplasm"/>
    <property type="evidence" value="ECO:0007669"/>
    <property type="project" value="TreeGrafter"/>
</dbReference>
<keyword evidence="5" id="KW-0808">Transferase</keyword>
<accession>A0A9P7ZYR0</accession>
<keyword evidence="10" id="KW-0943">RNA-mediated gene silencing</keyword>
<evidence type="ECO:0000256" key="11">
    <source>
        <dbReference type="ARBA" id="ARBA00035025"/>
    </source>
</evidence>
<dbReference type="InterPro" id="IPR026610">
    <property type="entry name" value="Hen1"/>
</dbReference>
<dbReference type="EC" id="2.1.1.386" evidence="11"/>
<dbReference type="Gene3D" id="3.40.50.150">
    <property type="entry name" value="Vaccinia Virus protein VP39"/>
    <property type="match status" value="1"/>
</dbReference>
<comment type="cofactor">
    <cofactor evidence="1">
        <name>Mg(2+)</name>
        <dbReference type="ChEBI" id="CHEBI:18420"/>
    </cofactor>
</comment>
<evidence type="ECO:0000256" key="7">
    <source>
        <dbReference type="ARBA" id="ARBA00022723"/>
    </source>
</evidence>
<keyword evidence="6" id="KW-0949">S-adenosyl-L-methionine</keyword>
<dbReference type="Proteomes" id="UP000717515">
    <property type="component" value="Unassembled WGS sequence"/>
</dbReference>
<name>A0A9P7ZYR0_MORAP</name>
<dbReference type="AlphaFoldDB" id="A0A9P7ZYR0"/>
<evidence type="ECO:0000256" key="4">
    <source>
        <dbReference type="ARBA" id="ARBA00022603"/>
    </source>
</evidence>
<sequence>VIDFGCGEAALTSVLVSESMGDYPITRLAGVDISKDRLALAASDCQPQEFELGQNLRVNNLTIELYQGSVAEPDGRLMGYDALACLEVYEAILLIIFPRNFVEHLDPEVLEKFWSVVLGSYKPKVVIVSTPNAEFNIYFPQLKYGTPDAILRNDDHRFEWTRQEFEQWCTAAAEEYGYSASFTGVGTLPNSDLAVGHCTQFAILKDEHRDQAPRSEPKLDCYTLCSKIGYPVYSKTHATEENRVFLQEKIARIRPLPPWPVVIEDEYYGYNGYNKDRIVRGEGEGEAEGGGEGVQATPEPEIELGVLALDDIWSDLTVRQRLKTKGRMIAMLEQIPLLKVDLDLDKVTFDNEDPFWKESDERYDRQFFTGASLEDELDRHGTSSSSSVEDNDDQSTDGYQERDDLEGDQEPEPVDEKDKNDGHWDSGACTAGHDMGDYTWEQSSRSAFVEAEDDSSPWNSPVYEPASPWNA</sequence>
<keyword evidence="7" id="KW-0479">Metal-binding</keyword>
<evidence type="ECO:0000256" key="6">
    <source>
        <dbReference type="ARBA" id="ARBA00022691"/>
    </source>
</evidence>
<dbReference type="PANTHER" id="PTHR21404:SF3">
    <property type="entry name" value="SMALL RNA 2'-O-METHYLTRANSFERASE"/>
    <property type="match status" value="1"/>
</dbReference>